<name>A0A369KK92_9BACT</name>
<sequence length="290" mass="32621">MDKYYQSLIAEKNTLEKLIADTAEDEVIDLMSLQARLANINQKLKEMPEKFPEPARIKLTFRGKPVIKSHGIFAEFGTDIIAKFIDVITKLMPEKSSDKMLITSTAQGSFGFILEEYLSPENSNKSSQALAHAINQSQLVFEALLKSDDELADITEGMDKKTISAVKSFLDKLANEEAVCTFNFKEKVFKFDHIAQVKSCSERLSITNIKEDENISIFGEFLGLLPNKRTFEFKIKGSNELITGKISPSILNPEKINSIINHEIEIKVTKTTVGRGKPRYLIIEIPSILN</sequence>
<reference evidence="2" key="1">
    <citation type="submission" date="2018-04" db="EMBL/GenBank/DDBJ databases">
        <title>Draft genome sequence of the Candidatus Spirobacillus cienkowskii, a pathogen of freshwater Daphnia species, reconstructed from hemolymph metagenomic reads.</title>
        <authorList>
            <person name="Bresciani L."/>
            <person name="Lemos L.N."/>
            <person name="Wale N."/>
            <person name="Lin J.Y."/>
            <person name="Fernandes G.R."/>
            <person name="Duffy M.A."/>
            <person name="Rodrigues J.M."/>
        </authorList>
    </citation>
    <scope>NUCLEOTIDE SEQUENCE [LARGE SCALE GENOMIC DNA]</scope>
    <source>
        <strain evidence="2">Binning01</strain>
    </source>
</reference>
<evidence type="ECO:0000313" key="3">
    <source>
        <dbReference type="Proteomes" id="UP000253934"/>
    </source>
</evidence>
<evidence type="ECO:0000256" key="1">
    <source>
        <dbReference type="SAM" id="Coils"/>
    </source>
</evidence>
<dbReference type="AlphaFoldDB" id="A0A369KK92"/>
<keyword evidence="3" id="KW-1185">Reference proteome</keyword>
<proteinExistence type="predicted"/>
<accession>A0A369KK92</accession>
<comment type="caution">
    <text evidence="2">The sequence shown here is derived from an EMBL/GenBank/DDBJ whole genome shotgun (WGS) entry which is preliminary data.</text>
</comment>
<evidence type="ECO:0000313" key="2">
    <source>
        <dbReference type="EMBL" id="RDB35041.1"/>
    </source>
</evidence>
<organism evidence="2 3">
    <name type="scientific">Spirobacillus cienkowskii</name>
    <dbReference type="NCBI Taxonomy" id="495820"/>
    <lineage>
        <taxon>Bacteria</taxon>
        <taxon>Pseudomonadati</taxon>
        <taxon>Bdellovibrionota</taxon>
        <taxon>Oligoflexia</taxon>
        <taxon>Silvanigrellales</taxon>
        <taxon>Spirobacillus</taxon>
    </lineage>
</organism>
<feature type="coiled-coil region" evidence="1">
    <location>
        <begin position="5"/>
        <end position="50"/>
    </location>
</feature>
<protein>
    <submittedName>
        <fullName evidence="2">Uncharacterized protein</fullName>
    </submittedName>
</protein>
<keyword evidence="1" id="KW-0175">Coiled coil</keyword>
<dbReference type="EMBL" id="QOVW01000114">
    <property type="protein sequence ID" value="RDB35041.1"/>
    <property type="molecule type" value="Genomic_DNA"/>
</dbReference>
<dbReference type="Proteomes" id="UP000253934">
    <property type="component" value="Unassembled WGS sequence"/>
</dbReference>
<gene>
    <name evidence="2" type="ORF">DCC88_12225</name>
</gene>